<feature type="region of interest" description="Disordered" evidence="1">
    <location>
        <begin position="56"/>
        <end position="91"/>
    </location>
</feature>
<feature type="region of interest" description="Disordered" evidence="1">
    <location>
        <begin position="159"/>
        <end position="197"/>
    </location>
</feature>
<feature type="signal peptide" evidence="2">
    <location>
        <begin position="1"/>
        <end position="24"/>
    </location>
</feature>
<accession>A0AAV1WBJ8</accession>
<protein>
    <submittedName>
        <fullName evidence="3">Uncharacterized protein</fullName>
    </submittedName>
</protein>
<evidence type="ECO:0000256" key="1">
    <source>
        <dbReference type="SAM" id="MobiDB-lite"/>
    </source>
</evidence>
<keyword evidence="2" id="KW-0732">Signal</keyword>
<dbReference type="Proteomes" id="UP001497480">
    <property type="component" value="Unassembled WGS sequence"/>
</dbReference>
<keyword evidence="4" id="KW-1185">Reference proteome</keyword>
<name>A0AAV1WBJ8_LUPLU</name>
<comment type="caution">
    <text evidence="3">The sequence shown here is derived from an EMBL/GenBank/DDBJ whole genome shotgun (WGS) entry which is preliminary data.</text>
</comment>
<proteinExistence type="predicted"/>
<evidence type="ECO:0000256" key="2">
    <source>
        <dbReference type="SAM" id="SignalP"/>
    </source>
</evidence>
<feature type="chain" id="PRO_5043359717" evidence="2">
    <location>
        <begin position="25"/>
        <end position="221"/>
    </location>
</feature>
<dbReference type="EMBL" id="CAXHTB010000005">
    <property type="protein sequence ID" value="CAL0306735.1"/>
    <property type="molecule type" value="Genomic_DNA"/>
</dbReference>
<reference evidence="3 4" key="1">
    <citation type="submission" date="2024-03" db="EMBL/GenBank/DDBJ databases">
        <authorList>
            <person name="Martinez-Hernandez J."/>
        </authorList>
    </citation>
    <scope>NUCLEOTIDE SEQUENCE [LARGE SCALE GENOMIC DNA]</scope>
</reference>
<dbReference type="AlphaFoldDB" id="A0AAV1WBJ8"/>
<feature type="compositionally biased region" description="Basic and acidic residues" evidence="1">
    <location>
        <begin position="159"/>
        <end position="179"/>
    </location>
</feature>
<evidence type="ECO:0000313" key="3">
    <source>
        <dbReference type="EMBL" id="CAL0306735.1"/>
    </source>
</evidence>
<organism evidence="3 4">
    <name type="scientific">Lupinus luteus</name>
    <name type="common">European yellow lupine</name>
    <dbReference type="NCBI Taxonomy" id="3873"/>
    <lineage>
        <taxon>Eukaryota</taxon>
        <taxon>Viridiplantae</taxon>
        <taxon>Streptophyta</taxon>
        <taxon>Embryophyta</taxon>
        <taxon>Tracheophyta</taxon>
        <taxon>Spermatophyta</taxon>
        <taxon>Magnoliopsida</taxon>
        <taxon>eudicotyledons</taxon>
        <taxon>Gunneridae</taxon>
        <taxon>Pentapetalae</taxon>
        <taxon>rosids</taxon>
        <taxon>fabids</taxon>
        <taxon>Fabales</taxon>
        <taxon>Fabaceae</taxon>
        <taxon>Papilionoideae</taxon>
        <taxon>50 kb inversion clade</taxon>
        <taxon>genistoids sensu lato</taxon>
        <taxon>core genistoids</taxon>
        <taxon>Genisteae</taxon>
        <taxon>Lupinus</taxon>
    </lineage>
</organism>
<evidence type="ECO:0000313" key="4">
    <source>
        <dbReference type="Proteomes" id="UP001497480"/>
    </source>
</evidence>
<gene>
    <name evidence="3" type="ORF">LLUT_LOCUS7795</name>
</gene>
<feature type="compositionally biased region" description="Acidic residues" evidence="1">
    <location>
        <begin position="180"/>
        <end position="189"/>
    </location>
</feature>
<sequence length="221" mass="25714">MLWMYKNILCFFSIIISTMGGVNSQLNAGEGVVEPVKINPLFRRFEEFRKRRNGSTLKLEGTLSQDSTKKEDCNSQTTHENETETQDIDNMKETEQVKEEIMIVRVISIEKFSRVVPLSNTECKCKCKTDKEKEINTDQDNQETVFHVDAVPVAEVHEEKEITEKNKQEVDAKGDNEKNVDEDDDDERDDSERLLYPRSPSFRIYCIETESKKEEEEKESE</sequence>